<dbReference type="PANTHER" id="PTHR46571:SF1">
    <property type="entry name" value="SORTING NEXIN-8"/>
    <property type="match status" value="1"/>
</dbReference>
<sequence>MLYILQHQNELCDSQFIEDRRKGLKRFVTLITRHPVISDDKLVSFFMTFAGSDVQYKIKEQFRSLADEYMTSELSKNAQELVPINTEVQFTVAKEQMKQINSIVSRLRDAMERSKERGKEEGSDVLLFGKELSSLANSASADSDWGSGGNETWDFLRKGLKSLLPMFTSVSVAHMNQSQREEEEIVENLNLFLDLLSAYKVIC</sequence>
<dbReference type="GeneID" id="106477279"/>
<dbReference type="RefSeq" id="XP_013793322.2">
    <property type="nucleotide sequence ID" value="XM_013937868.2"/>
</dbReference>
<name>A0ABM1C328_LIMPO</name>
<evidence type="ECO:0000256" key="1">
    <source>
        <dbReference type="ARBA" id="ARBA00004287"/>
    </source>
</evidence>
<evidence type="ECO:0000259" key="2">
    <source>
        <dbReference type="Pfam" id="PF00787"/>
    </source>
</evidence>
<accession>A0ABM1C328</accession>
<dbReference type="PANTHER" id="PTHR46571">
    <property type="entry name" value="SORTING NEXIN-8"/>
    <property type="match status" value="1"/>
</dbReference>
<comment type="subcellular location">
    <subcellularLocation>
        <location evidence="1">Membrane</location>
        <topology evidence="1">Peripheral membrane protein</topology>
        <orientation evidence="1">Cytoplasmic side</orientation>
    </subcellularLocation>
</comment>
<reference evidence="4" key="1">
    <citation type="submission" date="2025-08" db="UniProtKB">
        <authorList>
            <consortium name="RefSeq"/>
        </authorList>
    </citation>
    <scope>IDENTIFICATION</scope>
    <source>
        <tissue evidence="4">Muscle</tissue>
    </source>
</reference>
<dbReference type="InterPro" id="IPR028662">
    <property type="entry name" value="SNX8/Mvp1"/>
</dbReference>
<keyword evidence="3" id="KW-1185">Reference proteome</keyword>
<feature type="domain" description="PX" evidence="2">
    <location>
        <begin position="13"/>
        <end position="48"/>
    </location>
</feature>
<feature type="non-terminal residue" evidence="4">
    <location>
        <position position="203"/>
    </location>
</feature>
<dbReference type="SUPFAM" id="SSF64268">
    <property type="entry name" value="PX domain"/>
    <property type="match status" value="1"/>
</dbReference>
<dbReference type="Proteomes" id="UP000694941">
    <property type="component" value="Unplaced"/>
</dbReference>
<dbReference type="Gene3D" id="3.30.1520.10">
    <property type="entry name" value="Phox-like domain"/>
    <property type="match status" value="1"/>
</dbReference>
<protein>
    <submittedName>
        <fullName evidence="4">Sorting nexin-8-like</fullName>
    </submittedName>
</protein>
<dbReference type="InterPro" id="IPR036871">
    <property type="entry name" value="PX_dom_sf"/>
</dbReference>
<evidence type="ECO:0000313" key="3">
    <source>
        <dbReference type="Proteomes" id="UP000694941"/>
    </source>
</evidence>
<dbReference type="InterPro" id="IPR001683">
    <property type="entry name" value="PX_dom"/>
</dbReference>
<proteinExistence type="predicted"/>
<dbReference type="Pfam" id="PF00787">
    <property type="entry name" value="PX"/>
    <property type="match status" value="1"/>
</dbReference>
<gene>
    <name evidence="4" type="primary">LOC106477279</name>
</gene>
<evidence type="ECO:0000313" key="4">
    <source>
        <dbReference type="RefSeq" id="XP_013793322.2"/>
    </source>
</evidence>
<organism evidence="3 4">
    <name type="scientific">Limulus polyphemus</name>
    <name type="common">Atlantic horseshoe crab</name>
    <dbReference type="NCBI Taxonomy" id="6850"/>
    <lineage>
        <taxon>Eukaryota</taxon>
        <taxon>Metazoa</taxon>
        <taxon>Ecdysozoa</taxon>
        <taxon>Arthropoda</taxon>
        <taxon>Chelicerata</taxon>
        <taxon>Merostomata</taxon>
        <taxon>Xiphosura</taxon>
        <taxon>Limulidae</taxon>
        <taxon>Limulus</taxon>
    </lineage>
</organism>